<dbReference type="InterPro" id="IPR011011">
    <property type="entry name" value="Znf_FYVE_PHD"/>
</dbReference>
<gene>
    <name evidence="8" type="ORF">RDI58_028561</name>
</gene>
<dbReference type="SUPFAM" id="SSF57850">
    <property type="entry name" value="RING/U-box"/>
    <property type="match status" value="1"/>
</dbReference>
<dbReference type="InterPro" id="IPR019787">
    <property type="entry name" value="Znf_PHD-finger"/>
</dbReference>
<comment type="caution">
    <text evidence="8">The sequence shown here is derived from an EMBL/GenBank/DDBJ whole genome shotgun (WGS) entry which is preliminary data.</text>
</comment>
<dbReference type="SMART" id="SM00249">
    <property type="entry name" value="PHD"/>
    <property type="match status" value="1"/>
</dbReference>
<evidence type="ECO:0000256" key="3">
    <source>
        <dbReference type="ARBA" id="ARBA00022833"/>
    </source>
</evidence>
<evidence type="ECO:0000256" key="2">
    <source>
        <dbReference type="ARBA" id="ARBA00022771"/>
    </source>
</evidence>
<keyword evidence="3" id="KW-0862">Zinc</keyword>
<dbReference type="Pfam" id="PF00628">
    <property type="entry name" value="PHD"/>
    <property type="match status" value="1"/>
</dbReference>
<dbReference type="InterPro" id="IPR001841">
    <property type="entry name" value="Znf_RING"/>
</dbReference>
<feature type="region of interest" description="Disordered" evidence="5">
    <location>
        <begin position="399"/>
        <end position="418"/>
    </location>
</feature>
<evidence type="ECO:0000256" key="4">
    <source>
        <dbReference type="PROSITE-ProRule" id="PRU00175"/>
    </source>
</evidence>
<dbReference type="EMBL" id="JBANQN010000012">
    <property type="protein sequence ID" value="KAK6773323.1"/>
    <property type="molecule type" value="Genomic_DNA"/>
</dbReference>
<name>A0AAN8Y1A8_SOLBU</name>
<dbReference type="InterPro" id="IPR001965">
    <property type="entry name" value="Znf_PHD"/>
</dbReference>
<dbReference type="SMART" id="SM00184">
    <property type="entry name" value="RING"/>
    <property type="match status" value="2"/>
</dbReference>
<proteinExistence type="predicted"/>
<dbReference type="AlphaFoldDB" id="A0AAN8Y1A8"/>
<feature type="region of interest" description="Disordered" evidence="5">
    <location>
        <begin position="925"/>
        <end position="951"/>
    </location>
</feature>
<evidence type="ECO:0000259" key="6">
    <source>
        <dbReference type="PROSITE" id="PS50016"/>
    </source>
</evidence>
<feature type="compositionally biased region" description="Basic and acidic residues" evidence="5">
    <location>
        <begin position="1181"/>
        <end position="1201"/>
    </location>
</feature>
<dbReference type="PANTHER" id="PTHR15315">
    <property type="entry name" value="RING FINGER PROTEIN 41, 151"/>
    <property type="match status" value="1"/>
</dbReference>
<dbReference type="PANTHER" id="PTHR15315:SF26">
    <property type="entry name" value="E3 UBIQUITIN-PROTEIN LIGASE NRDP1"/>
    <property type="match status" value="1"/>
</dbReference>
<dbReference type="InterPro" id="IPR017907">
    <property type="entry name" value="Znf_RING_CS"/>
</dbReference>
<keyword evidence="2 4" id="KW-0863">Zinc-finger</keyword>
<dbReference type="PROSITE" id="PS50016">
    <property type="entry name" value="ZF_PHD_2"/>
    <property type="match status" value="1"/>
</dbReference>
<feature type="domain" description="PHD-type" evidence="6">
    <location>
        <begin position="153"/>
        <end position="215"/>
    </location>
</feature>
<protein>
    <submittedName>
        <fullName evidence="8">Uncharacterized protein</fullName>
    </submittedName>
</protein>
<dbReference type="GO" id="GO:0016567">
    <property type="term" value="P:protein ubiquitination"/>
    <property type="evidence" value="ECO:0007669"/>
    <property type="project" value="TreeGrafter"/>
</dbReference>
<feature type="region of interest" description="Disordered" evidence="5">
    <location>
        <begin position="757"/>
        <end position="776"/>
    </location>
</feature>
<dbReference type="Pfam" id="PF13639">
    <property type="entry name" value="zf-RING_2"/>
    <property type="match status" value="1"/>
</dbReference>
<dbReference type="Gene3D" id="3.30.40.10">
    <property type="entry name" value="Zinc/RING finger domain, C3HC4 (zinc finger)"/>
    <property type="match status" value="2"/>
</dbReference>
<reference evidence="8 9" key="1">
    <citation type="submission" date="2024-02" db="EMBL/GenBank/DDBJ databases">
        <title>de novo genome assembly of Solanum bulbocastanum strain 11H21.</title>
        <authorList>
            <person name="Hosaka A.J."/>
        </authorList>
    </citation>
    <scope>NUCLEOTIDE SEQUENCE [LARGE SCALE GENOMIC DNA]</scope>
    <source>
        <tissue evidence="8">Young leaves</tissue>
    </source>
</reference>
<feature type="region of interest" description="Disordered" evidence="5">
    <location>
        <begin position="1145"/>
        <end position="1206"/>
    </location>
</feature>
<organism evidence="8 9">
    <name type="scientific">Solanum bulbocastanum</name>
    <name type="common">Wild potato</name>
    <dbReference type="NCBI Taxonomy" id="147425"/>
    <lineage>
        <taxon>Eukaryota</taxon>
        <taxon>Viridiplantae</taxon>
        <taxon>Streptophyta</taxon>
        <taxon>Embryophyta</taxon>
        <taxon>Tracheophyta</taxon>
        <taxon>Spermatophyta</taxon>
        <taxon>Magnoliopsida</taxon>
        <taxon>eudicotyledons</taxon>
        <taxon>Gunneridae</taxon>
        <taxon>Pentapetalae</taxon>
        <taxon>asterids</taxon>
        <taxon>lamiids</taxon>
        <taxon>Solanales</taxon>
        <taxon>Solanaceae</taxon>
        <taxon>Solanoideae</taxon>
        <taxon>Solaneae</taxon>
        <taxon>Solanum</taxon>
    </lineage>
</organism>
<feature type="domain" description="RING-type" evidence="7">
    <location>
        <begin position="33"/>
        <end position="72"/>
    </location>
</feature>
<keyword evidence="1" id="KW-0479">Metal-binding</keyword>
<evidence type="ECO:0000256" key="1">
    <source>
        <dbReference type="ARBA" id="ARBA00022723"/>
    </source>
</evidence>
<feature type="compositionally biased region" description="Low complexity" evidence="5">
    <location>
        <begin position="1156"/>
        <end position="1171"/>
    </location>
</feature>
<sequence>MEMELFTEAMMEEENCCIDEINDDYSTLDGERCGICMDVVIDRGVLDCCQHWFCFTCIDNWATITNLCPLCQSEFQLITCVPVYDTIGGSQTDEDLYTRNLNFLFEADAELFRFTAVVSRTCHLNCSCRDDDWSIEGKTNTLSFPSYYIDENAVVCLDGDGCKVRAGSVTNEGDLNLDTSIACDSCDLWYHAFCVGFDPEDTSESTWLCPRCVDKLPEKSAPYKKFGPENASNNCLLEASFSGEVSVSVADAGETAVVVSIVDRNNQGEIPGRKLSNLDTKEAINTGIMVPDPVRDTPSIELSLRQNECPDSPQPGTPVDVKSDASTQLWNNELIQPNLDLHLGLSENSCSASTVDITNMKVAGDQVFQAARPKNTSECLRPGEEVMPDKNEDKVVVPSAKRKRRENRISYSSDSDCRNADDRGIRAKAELAYDLKRVKIEGSSEQIIAKDQPPVSVSDNSDKPRVIISKDKKLKCKPENKDLSSDIMNIVKGTGRKTLKKLAHSNQDGMSSKQRESAARLRVKKIMRRTGDEDSSVLVENLRKEIREAVRNKSYGDEGENQLDPKLLTAFRAVVTGSSTESKKPSVDLKAKRSLLQKGKVRENLTKKIYGIGGRRRRAWTRDCEVEFWKYRCSNMSKPEKIQTLKSVLDLLRDDSENAAKKPVNEGEGKSSILSRLYLADNSVFPRKEDIKPVSTLTVVADQNKENGSTSNASATYFPSPSNIVPPANVASLVVASSLEIKGAKISVPTTKADNTRNVLPIKGTDRPSTSTSSGLKLGTKEEITVKCDNTRSDKRKWALEVLARKTAATSKSGTLENEEDSAVLKNNYPLLAQLPKDMRPALAPSRHNKIPMSVRLAQLHRLTEHLLKKANLSVMRRTAETELAIADAVNIEKEVADRSNSKLVYINLCSQELRRSDNCSNVGVAESSPCQNSEGLTNSSEEVSDVHSSDPVVNEALRNAGLLSDSPPNSPSCTLEEVKEEICISKEVEDHGPENVFEVDDPPELDIYGDFEYNLEDDEFSGAGTSMISVLQPEESKLKVVFSTINPVGSDGSLELQNLEKQDILEGPVDTSSLSGCETSGVVVSSIAADQTENCLGHSSPVDEDLSVVDCEELYGPDKEPLIEKYPEMASVKLDELAMDNEVQQSNGVDESKQASESSEQGNGSSSTASKCPNSPNKLAKSENLETNKKSKSSADKESGCHSSVSTKVKAYVKEHIRPLCKSGVISVDQYRWAVDKTTEKVMKYHPKDKNANFLIKEGDKIKKLAEQYVETAQHTTK</sequence>
<feature type="compositionally biased region" description="Polar residues" evidence="5">
    <location>
        <begin position="929"/>
        <end position="939"/>
    </location>
</feature>
<keyword evidence="9" id="KW-1185">Reference proteome</keyword>
<evidence type="ECO:0000256" key="5">
    <source>
        <dbReference type="SAM" id="MobiDB-lite"/>
    </source>
</evidence>
<evidence type="ECO:0000313" key="8">
    <source>
        <dbReference type="EMBL" id="KAK6773323.1"/>
    </source>
</evidence>
<evidence type="ECO:0000259" key="7">
    <source>
        <dbReference type="PROSITE" id="PS50089"/>
    </source>
</evidence>
<evidence type="ECO:0000313" key="9">
    <source>
        <dbReference type="Proteomes" id="UP001371456"/>
    </source>
</evidence>
<dbReference type="SUPFAM" id="SSF57903">
    <property type="entry name" value="FYVE/PHD zinc finger"/>
    <property type="match status" value="1"/>
</dbReference>
<dbReference type="Proteomes" id="UP001371456">
    <property type="component" value="Unassembled WGS sequence"/>
</dbReference>
<dbReference type="PROSITE" id="PS00518">
    <property type="entry name" value="ZF_RING_1"/>
    <property type="match status" value="1"/>
</dbReference>
<dbReference type="PROSITE" id="PS50089">
    <property type="entry name" value="ZF_RING_2"/>
    <property type="match status" value="1"/>
</dbReference>
<dbReference type="InterPro" id="IPR013083">
    <property type="entry name" value="Znf_RING/FYVE/PHD"/>
</dbReference>
<accession>A0AAN8Y1A8</accession>
<dbReference type="GO" id="GO:0061630">
    <property type="term" value="F:ubiquitin protein ligase activity"/>
    <property type="evidence" value="ECO:0007669"/>
    <property type="project" value="TreeGrafter"/>
</dbReference>
<dbReference type="GO" id="GO:0008270">
    <property type="term" value="F:zinc ion binding"/>
    <property type="evidence" value="ECO:0007669"/>
    <property type="project" value="UniProtKB-KW"/>
</dbReference>